<feature type="compositionally biased region" description="Basic and acidic residues" evidence="1">
    <location>
        <begin position="37"/>
        <end position="51"/>
    </location>
</feature>
<protein>
    <submittedName>
        <fullName evidence="2">Uncharacterized protein</fullName>
    </submittedName>
</protein>
<evidence type="ECO:0000256" key="1">
    <source>
        <dbReference type="SAM" id="MobiDB-lite"/>
    </source>
</evidence>
<feature type="region of interest" description="Disordered" evidence="1">
    <location>
        <begin position="30"/>
        <end position="51"/>
    </location>
</feature>
<name>V5G7E6_ANOGL</name>
<reference evidence="2" key="1">
    <citation type="submission" date="2013-07" db="EMBL/GenBank/DDBJ databases">
        <title>Midgut Transcriptome Profiling of Anoplphora glabripennis, a Lignocellulose Degrading, Wood-Boring Cerambycid.</title>
        <authorList>
            <person name="Scully E.D."/>
            <person name="Hoover K."/>
            <person name="Carlson J.E."/>
            <person name="Tien M."/>
            <person name="Geib S.M."/>
        </authorList>
    </citation>
    <scope>NUCLEOTIDE SEQUENCE</scope>
</reference>
<accession>V5G7E6</accession>
<dbReference type="EMBL" id="GALX01002416">
    <property type="protein sequence ID" value="JAB66050.1"/>
    <property type="molecule type" value="Transcribed_RNA"/>
</dbReference>
<sequence length="160" mass="19005">MQEIISDLEQLKISAFSKVKKINQCINEVPIGPNSRRNTERTKQDQPVKTKKCADNNKFQCTSENGLPIRHILKELEIQRQGKFTALSKTRLNKFEEFSRQQEVTKKQQWLKQQQAFIEDMQQKESRIFEALNEYDKITSNEHARLTQHYQEIAERRKNP</sequence>
<dbReference type="AlphaFoldDB" id="V5G7E6"/>
<evidence type="ECO:0000313" key="2">
    <source>
        <dbReference type="EMBL" id="JAB66050.1"/>
    </source>
</evidence>
<organism evidence="2">
    <name type="scientific">Anoplophora glabripennis</name>
    <name type="common">Asian longhorn beetle</name>
    <name type="synonym">Anoplophora nobilis</name>
    <dbReference type="NCBI Taxonomy" id="217634"/>
    <lineage>
        <taxon>Eukaryota</taxon>
        <taxon>Metazoa</taxon>
        <taxon>Ecdysozoa</taxon>
        <taxon>Arthropoda</taxon>
        <taxon>Hexapoda</taxon>
        <taxon>Insecta</taxon>
        <taxon>Pterygota</taxon>
        <taxon>Neoptera</taxon>
        <taxon>Endopterygota</taxon>
        <taxon>Coleoptera</taxon>
        <taxon>Polyphaga</taxon>
        <taxon>Cucujiformia</taxon>
        <taxon>Chrysomeloidea</taxon>
        <taxon>Cerambycidae</taxon>
        <taxon>Lamiinae</taxon>
        <taxon>Lamiini</taxon>
        <taxon>Anoplophora</taxon>
    </lineage>
</organism>
<proteinExistence type="predicted"/>